<dbReference type="InterPro" id="IPR046358">
    <property type="entry name" value="Flagellin_C"/>
</dbReference>
<comment type="caution">
    <text evidence="6">The sequence shown here is derived from an EMBL/GenBank/DDBJ whole genome shotgun (WGS) entry which is preliminary data.</text>
</comment>
<dbReference type="EMBL" id="WIVE01000071">
    <property type="protein sequence ID" value="MQX38121.1"/>
    <property type="molecule type" value="Genomic_DNA"/>
</dbReference>
<evidence type="ECO:0000259" key="4">
    <source>
        <dbReference type="Pfam" id="PF00669"/>
    </source>
</evidence>
<dbReference type="GO" id="GO:0009288">
    <property type="term" value="C:bacterial-type flagellum"/>
    <property type="evidence" value="ECO:0007669"/>
    <property type="project" value="UniProtKB-SubCell"/>
</dbReference>
<dbReference type="Pfam" id="PF00700">
    <property type="entry name" value="Flagellin_C"/>
    <property type="match status" value="1"/>
</dbReference>
<gene>
    <name evidence="6" type="ORF">GHC57_16515</name>
</gene>
<dbReference type="PANTHER" id="PTHR42792">
    <property type="entry name" value="FLAGELLIN"/>
    <property type="match status" value="1"/>
</dbReference>
<dbReference type="AlphaFoldDB" id="A0A7X2D4Q9"/>
<dbReference type="Pfam" id="PF00669">
    <property type="entry name" value="Flagellin_N"/>
    <property type="match status" value="1"/>
</dbReference>
<evidence type="ECO:0000256" key="2">
    <source>
        <dbReference type="ARBA" id="ARBA00023143"/>
    </source>
</evidence>
<comment type="function">
    <text evidence="3">Flagellin is the subunit protein which polymerizes to form the filaments of bacterial flagella.</text>
</comment>
<keyword evidence="2 3" id="KW-0975">Bacterial flagellum</keyword>
<dbReference type="RefSeq" id="WP_153346262.1">
    <property type="nucleotide sequence ID" value="NZ_WIVE01000071.1"/>
</dbReference>
<dbReference type="InterPro" id="IPR001492">
    <property type="entry name" value="Flagellin"/>
</dbReference>
<keyword evidence="6" id="KW-0969">Cilium</keyword>
<organism evidence="6 7">
    <name type="scientific">Roseospira navarrensis</name>
    <dbReference type="NCBI Taxonomy" id="140058"/>
    <lineage>
        <taxon>Bacteria</taxon>
        <taxon>Pseudomonadati</taxon>
        <taxon>Pseudomonadota</taxon>
        <taxon>Alphaproteobacteria</taxon>
        <taxon>Rhodospirillales</taxon>
        <taxon>Rhodospirillaceae</taxon>
        <taxon>Roseospira</taxon>
    </lineage>
</organism>
<dbReference type="InterPro" id="IPR001029">
    <property type="entry name" value="Flagellin_N"/>
</dbReference>
<sequence>MSDVTLNSSIKANLLSLQNTTRNIGETQFKLSTGKKVNTALDDPISFFKAQDLNYRAGDLTARKDGIVQGQKTVEAATATIESMLNLVDQARSIFETMASDTSGDAVSGYKDDLCSIQTQMLELLGDGSYQGINLLATSDTLTVKFDENGSSTLSIAGVKGSGNISQIAYSSVSTASSGAANMESLRDTLRSHASSFATNNAILETRREFTENMINTLETGAGELVNADMNQESANMLALQTRQQLGTISLSIANQAEQSVLQLF</sequence>
<dbReference type="Proteomes" id="UP000434582">
    <property type="component" value="Unassembled WGS sequence"/>
</dbReference>
<evidence type="ECO:0000259" key="5">
    <source>
        <dbReference type="Pfam" id="PF00700"/>
    </source>
</evidence>
<dbReference type="PANTHER" id="PTHR42792:SF2">
    <property type="entry name" value="FLAGELLIN"/>
    <property type="match status" value="1"/>
</dbReference>
<feature type="domain" description="Flagellin N-terminal" evidence="4">
    <location>
        <begin position="8"/>
        <end position="140"/>
    </location>
</feature>
<dbReference type="SUPFAM" id="SSF64518">
    <property type="entry name" value="Phase 1 flagellin"/>
    <property type="match status" value="1"/>
</dbReference>
<dbReference type="GO" id="GO:0005576">
    <property type="term" value="C:extracellular region"/>
    <property type="evidence" value="ECO:0007669"/>
    <property type="project" value="UniProtKB-SubCell"/>
</dbReference>
<keyword evidence="6" id="KW-0282">Flagellum</keyword>
<keyword evidence="7" id="KW-1185">Reference proteome</keyword>
<comment type="similarity">
    <text evidence="1 3">Belongs to the bacterial flagellin family.</text>
</comment>
<evidence type="ECO:0000256" key="3">
    <source>
        <dbReference type="RuleBase" id="RU362073"/>
    </source>
</evidence>
<dbReference type="GO" id="GO:0005198">
    <property type="term" value="F:structural molecule activity"/>
    <property type="evidence" value="ECO:0007669"/>
    <property type="project" value="UniProtKB-UniRule"/>
</dbReference>
<dbReference type="OrthoDB" id="9808068at2"/>
<accession>A0A7X2D4Q9</accession>
<reference evidence="6 7" key="1">
    <citation type="submission" date="2019-10" db="EMBL/GenBank/DDBJ databases">
        <title>Draft whole-genome sequence of the purple nonsulfur photosynthetic bacterium Roseospira navarrensis DSM 15114.</title>
        <authorList>
            <person name="Kyndt J.A."/>
            <person name="Meyer T.E."/>
        </authorList>
    </citation>
    <scope>NUCLEOTIDE SEQUENCE [LARGE SCALE GENOMIC DNA]</scope>
    <source>
        <strain evidence="6 7">DSM 15114</strain>
    </source>
</reference>
<dbReference type="Gene3D" id="1.20.1330.10">
    <property type="entry name" value="f41 fragment of flagellin, N-terminal domain"/>
    <property type="match status" value="1"/>
</dbReference>
<keyword evidence="6" id="KW-0966">Cell projection</keyword>
<evidence type="ECO:0000256" key="1">
    <source>
        <dbReference type="ARBA" id="ARBA00005709"/>
    </source>
</evidence>
<proteinExistence type="inferred from homology"/>
<comment type="subcellular location">
    <subcellularLocation>
        <location evidence="3">Secreted</location>
    </subcellularLocation>
    <subcellularLocation>
        <location evidence="3">Bacterial flagellum</location>
    </subcellularLocation>
</comment>
<protein>
    <recommendedName>
        <fullName evidence="3">Flagellin</fullName>
    </recommendedName>
</protein>
<keyword evidence="3" id="KW-0964">Secreted</keyword>
<name>A0A7X2D4Q9_9PROT</name>
<evidence type="ECO:0000313" key="7">
    <source>
        <dbReference type="Proteomes" id="UP000434582"/>
    </source>
</evidence>
<evidence type="ECO:0000313" key="6">
    <source>
        <dbReference type="EMBL" id="MQX38121.1"/>
    </source>
</evidence>
<feature type="domain" description="Flagellin C-terminal" evidence="5">
    <location>
        <begin position="192"/>
        <end position="265"/>
    </location>
</feature>